<sequence>MTQIRKGQAPAALDRDQFRLQFHCSFEDPAFGKVRAALDQVEQVAWENYDAGRKAPRTHPAGPGHADPTYELSDEWRATRDRLRQAEKVQKDPATPSRILLINGAARNDGSCPGEMSKSWRMVQWLKETLQAEGLDVHILDLSHLISGYDLHIHPCKGCVSTAMPLCHWPCSCYPNYAMRQTNDWMAEIYEEWVSAHGIIIVTPVYWYQAPSPLKLMIDRLVCADGGNPDPTSTHGKKAEEAKALELAGWPYPKHLAGRAYGLVVHGDVAGAESLRRNLSDWLSWMGLIPAGTQALLDRFVGYYESYAESHEKLDGAAAFQEEVRNVGRAVAAAIGRIRSGQLHMGDEGLNPPRPK</sequence>
<proteinExistence type="predicted"/>
<dbReference type="EMBL" id="WNKX01000019">
    <property type="protein sequence ID" value="MTW13195.1"/>
    <property type="molecule type" value="Genomic_DNA"/>
</dbReference>
<dbReference type="AlphaFoldDB" id="A0A6L6QM12"/>
<evidence type="ECO:0000256" key="3">
    <source>
        <dbReference type="SAM" id="MobiDB-lite"/>
    </source>
</evidence>
<evidence type="ECO:0000313" key="5">
    <source>
        <dbReference type="EMBL" id="MTW13195.1"/>
    </source>
</evidence>
<dbReference type="PANTHER" id="PTHR43278">
    <property type="entry name" value="NAD(P)H-DEPENDENT FMN-CONTAINING OXIDOREDUCTASE YWQN-RELATED"/>
    <property type="match status" value="1"/>
</dbReference>
<organism evidence="5 6">
    <name type="scientific">Massilia eburnea</name>
    <dbReference type="NCBI Taxonomy" id="1776165"/>
    <lineage>
        <taxon>Bacteria</taxon>
        <taxon>Pseudomonadati</taxon>
        <taxon>Pseudomonadota</taxon>
        <taxon>Betaproteobacteria</taxon>
        <taxon>Burkholderiales</taxon>
        <taxon>Oxalobacteraceae</taxon>
        <taxon>Telluria group</taxon>
        <taxon>Massilia</taxon>
    </lineage>
</organism>
<reference evidence="5 6" key="1">
    <citation type="submission" date="2019-11" db="EMBL/GenBank/DDBJ databases">
        <title>Type strains purchased from KCTC, JCM and DSMZ.</title>
        <authorList>
            <person name="Lu H."/>
        </authorList>
    </citation>
    <scope>NUCLEOTIDE SEQUENCE [LARGE SCALE GENOMIC DNA]</scope>
    <source>
        <strain evidence="5 6">JCM 31587</strain>
    </source>
</reference>
<dbReference type="SUPFAM" id="SSF52218">
    <property type="entry name" value="Flavoproteins"/>
    <property type="match status" value="1"/>
</dbReference>
<accession>A0A6L6QM12</accession>
<gene>
    <name evidence="5" type="ORF">GM658_21550</name>
</gene>
<protein>
    <submittedName>
        <fullName evidence="5">NADPH-dependent FMN reductase</fullName>
    </submittedName>
</protein>
<dbReference type="Gene3D" id="3.40.50.360">
    <property type="match status" value="1"/>
</dbReference>
<evidence type="ECO:0000256" key="2">
    <source>
        <dbReference type="ARBA" id="ARBA00022643"/>
    </source>
</evidence>
<feature type="domain" description="NADPH-dependent FMN reductase-like" evidence="4">
    <location>
        <begin position="98"/>
        <end position="298"/>
    </location>
</feature>
<dbReference type="InterPro" id="IPR029039">
    <property type="entry name" value="Flavoprotein-like_sf"/>
</dbReference>
<evidence type="ECO:0000313" key="6">
    <source>
        <dbReference type="Proteomes" id="UP000472320"/>
    </source>
</evidence>
<dbReference type="Pfam" id="PF03358">
    <property type="entry name" value="FMN_red"/>
    <property type="match status" value="1"/>
</dbReference>
<dbReference type="GO" id="GO:0016491">
    <property type="term" value="F:oxidoreductase activity"/>
    <property type="evidence" value="ECO:0007669"/>
    <property type="project" value="InterPro"/>
</dbReference>
<evidence type="ECO:0000256" key="1">
    <source>
        <dbReference type="ARBA" id="ARBA00022630"/>
    </source>
</evidence>
<feature type="region of interest" description="Disordered" evidence="3">
    <location>
        <begin position="52"/>
        <end position="71"/>
    </location>
</feature>
<dbReference type="InterPro" id="IPR005025">
    <property type="entry name" value="FMN_Rdtase-like_dom"/>
</dbReference>
<dbReference type="RefSeq" id="WP_155456112.1">
    <property type="nucleotide sequence ID" value="NZ_WNKX01000019.1"/>
</dbReference>
<comment type="caution">
    <text evidence="5">The sequence shown here is derived from an EMBL/GenBank/DDBJ whole genome shotgun (WGS) entry which is preliminary data.</text>
</comment>
<name>A0A6L6QM12_9BURK</name>
<evidence type="ECO:0000259" key="4">
    <source>
        <dbReference type="Pfam" id="PF03358"/>
    </source>
</evidence>
<dbReference type="Proteomes" id="UP000472320">
    <property type="component" value="Unassembled WGS sequence"/>
</dbReference>
<keyword evidence="6" id="KW-1185">Reference proteome</keyword>
<keyword evidence="1" id="KW-0285">Flavoprotein</keyword>
<keyword evidence="2" id="KW-0288">FMN</keyword>
<dbReference type="InterPro" id="IPR051796">
    <property type="entry name" value="ISF_SsuE-like"/>
</dbReference>
<dbReference type="PANTHER" id="PTHR43278:SF4">
    <property type="entry name" value="NAD(P)H-DEPENDENT FMN-CONTAINING OXIDOREDUCTASE YWQN-RELATED"/>
    <property type="match status" value="1"/>
</dbReference>
<dbReference type="OrthoDB" id="8445767at2"/>